<dbReference type="InterPro" id="IPR017853">
    <property type="entry name" value="GH"/>
</dbReference>
<dbReference type="AlphaFoldDB" id="A0A399E9I7"/>
<name>A0A399E9I7_9DEIN</name>
<comment type="caution">
    <text evidence="6">The sequence shown here is derived from an EMBL/GenBank/DDBJ whole genome shotgun (WGS) entry which is preliminary data.</text>
</comment>
<dbReference type="SUPFAM" id="SSF74650">
    <property type="entry name" value="Galactose mutarotase-like"/>
    <property type="match status" value="1"/>
</dbReference>
<dbReference type="SUPFAM" id="SSF51011">
    <property type="entry name" value="Glycosyl hydrolase domain"/>
    <property type="match status" value="1"/>
</dbReference>
<dbReference type="InterPro" id="IPR000322">
    <property type="entry name" value="Glyco_hydro_31_TIM"/>
</dbReference>
<dbReference type="Proteomes" id="UP000265800">
    <property type="component" value="Unassembled WGS sequence"/>
</dbReference>
<dbReference type="PANTHER" id="PTHR22762:SF144">
    <property type="entry name" value="ALPHA-XYLOSIDASE"/>
    <property type="match status" value="1"/>
</dbReference>
<evidence type="ECO:0000256" key="2">
    <source>
        <dbReference type="RuleBase" id="RU361185"/>
    </source>
</evidence>
<dbReference type="InterPro" id="IPR025887">
    <property type="entry name" value="Glyco_hydro_31_N_dom"/>
</dbReference>
<dbReference type="SUPFAM" id="SSF51445">
    <property type="entry name" value="(Trans)glycosidases"/>
    <property type="match status" value="1"/>
</dbReference>
<dbReference type="GO" id="GO:0030246">
    <property type="term" value="F:carbohydrate binding"/>
    <property type="evidence" value="ECO:0007669"/>
    <property type="project" value="InterPro"/>
</dbReference>
<evidence type="ECO:0000313" key="7">
    <source>
        <dbReference type="Proteomes" id="UP000265800"/>
    </source>
</evidence>
<dbReference type="PANTHER" id="PTHR22762">
    <property type="entry name" value="ALPHA-GLUCOSIDASE"/>
    <property type="match status" value="1"/>
</dbReference>
<dbReference type="InterPro" id="IPR011013">
    <property type="entry name" value="Gal_mutarotase_sf_dom"/>
</dbReference>
<feature type="domain" description="Glycoside hydrolase family 31 N-terminal" evidence="4">
    <location>
        <begin position="35"/>
        <end position="197"/>
    </location>
</feature>
<keyword evidence="2 6" id="KW-0326">Glycosidase</keyword>
<gene>
    <name evidence="6" type="primary">yicI</name>
    <name evidence="6" type="ORF">Mlute_02814</name>
</gene>
<dbReference type="CDD" id="cd14752">
    <property type="entry name" value="GH31_N"/>
    <property type="match status" value="1"/>
</dbReference>
<organism evidence="6 7">
    <name type="scientific">Meiothermus luteus</name>
    <dbReference type="NCBI Taxonomy" id="2026184"/>
    <lineage>
        <taxon>Bacteria</taxon>
        <taxon>Thermotogati</taxon>
        <taxon>Deinococcota</taxon>
        <taxon>Deinococci</taxon>
        <taxon>Thermales</taxon>
        <taxon>Thermaceae</taxon>
        <taxon>Meiothermus</taxon>
    </lineage>
</organism>
<dbReference type="GO" id="GO:0005975">
    <property type="term" value="P:carbohydrate metabolic process"/>
    <property type="evidence" value="ECO:0007669"/>
    <property type="project" value="InterPro"/>
</dbReference>
<reference evidence="6 7" key="1">
    <citation type="submission" date="2018-08" db="EMBL/GenBank/DDBJ databases">
        <title>Meiothermus luteus KCTC 52599 genome sequencing project.</title>
        <authorList>
            <person name="Da Costa M.S."/>
            <person name="Albuquerque L."/>
            <person name="Raposo P."/>
            <person name="Froufe H.J.C."/>
            <person name="Barroso C.S."/>
            <person name="Egas C."/>
        </authorList>
    </citation>
    <scope>NUCLEOTIDE SEQUENCE [LARGE SCALE GENOMIC DNA]</scope>
    <source>
        <strain evidence="6 7">KCTC 52599</strain>
    </source>
</reference>
<dbReference type="GO" id="GO:0061634">
    <property type="term" value="F:alpha-D-xyloside xylohydrolase"/>
    <property type="evidence" value="ECO:0007669"/>
    <property type="project" value="UniProtKB-EC"/>
</dbReference>
<dbReference type="RefSeq" id="WP_119361280.1">
    <property type="nucleotide sequence ID" value="NZ_QWKZ01000166.1"/>
</dbReference>
<evidence type="ECO:0000259" key="4">
    <source>
        <dbReference type="Pfam" id="PF13802"/>
    </source>
</evidence>
<evidence type="ECO:0000259" key="5">
    <source>
        <dbReference type="Pfam" id="PF21365"/>
    </source>
</evidence>
<dbReference type="Gene3D" id="3.20.20.80">
    <property type="entry name" value="Glycosidases"/>
    <property type="match status" value="1"/>
</dbReference>
<evidence type="ECO:0000313" key="6">
    <source>
        <dbReference type="EMBL" id="RIH81394.1"/>
    </source>
</evidence>
<evidence type="ECO:0000256" key="1">
    <source>
        <dbReference type="ARBA" id="ARBA00007806"/>
    </source>
</evidence>
<dbReference type="Pfam" id="PF13802">
    <property type="entry name" value="Gal_mutarotas_2"/>
    <property type="match status" value="1"/>
</dbReference>
<dbReference type="EC" id="3.2.1.177" evidence="6"/>
<keyword evidence="7" id="KW-1185">Reference proteome</keyword>
<dbReference type="InterPro" id="IPR013780">
    <property type="entry name" value="Glyco_hydro_b"/>
</dbReference>
<feature type="domain" description="Glycosyl hydrolase family 31 C-terminal" evidence="5">
    <location>
        <begin position="568"/>
        <end position="650"/>
    </location>
</feature>
<dbReference type="Pfam" id="PF01055">
    <property type="entry name" value="Glyco_hydro_31_2nd"/>
    <property type="match status" value="1"/>
</dbReference>
<keyword evidence="2 6" id="KW-0378">Hydrolase</keyword>
<dbReference type="InterPro" id="IPR048395">
    <property type="entry name" value="Glyco_hydro_31_C"/>
</dbReference>
<dbReference type="Gene3D" id="2.60.40.1760">
    <property type="entry name" value="glycosyl hydrolase (family 31)"/>
    <property type="match status" value="1"/>
</dbReference>
<protein>
    <submittedName>
        <fullName evidence="6">Alpha-xylosidase</fullName>
        <ecNumber evidence="6">3.2.1.177</ecNumber>
    </submittedName>
</protein>
<comment type="similarity">
    <text evidence="1 2">Belongs to the glycosyl hydrolase 31 family.</text>
</comment>
<sequence length="690" mass="76710">MTWSLPPVEPLEIRERGVQAMGPSAVRFRLGGVPAEVEAWRPDILRLRIGVSRGPDYGFLVQSPGAPLEAEILPEAYSFKTGAVSLRLDFAPSLRLTLSRAGVPLLASSEDGHIRGGLRIPALGRSGGAWVVAFALGSGEPVYGLGEKFGPLNRRGGAFACWNEDALGVNAEASYKNVPLAWSPRGWGLFVHTPARTLHGVGYAPWSHRTYILLVEDEALDLFFLAGTPLEILEAYTWLTGRPPLVPPWSYGVWWSRCYYRTPEEALGVARELRGRDIPGDVLVLDGRAWLEVATRCTLEWDPSRYPDPEGFIRELKGLGFRVCLWEYPYVSVHSPLFAELAAKGYFLKDAQGNPLVYRWDPEPFGEVLTPLPPSGILDFTNPEAVRWWQERHQALLAQGVDVMKTDFGEQVPREARAHNGDTGSRLHNPYALLYNQSVYGATPEGLVFARSGYVGSQRYPVHWGGDPQADWEGLAASIRGGLSWGLSGGAYYAHDVGGFYGNPDPGLYLRWVQAATFFSHMRFHGMGPREPWHFGPEIGGAVRLWLRLRMRLVPYLAHLAQQAAATGQPLARALPLVYPEDPFAHGFDTQFLLGDILVAPVLRPEGRVEVYLPEGVWQDLWTGRSWQGPELLRLHVPLEQIPLFARRGARLLLAREAKNRVEALPEAEVVSVKCQPLIMSTWQPLFRSS</sequence>
<proteinExistence type="inferred from homology"/>
<feature type="domain" description="Glycoside hydrolase family 31 TIM barrel" evidence="3">
    <location>
        <begin position="243"/>
        <end position="558"/>
    </location>
</feature>
<dbReference type="Gene3D" id="2.60.40.1180">
    <property type="entry name" value="Golgi alpha-mannosidase II"/>
    <property type="match status" value="1"/>
</dbReference>
<dbReference type="OrthoDB" id="176168at2"/>
<dbReference type="EMBL" id="QWKZ01000166">
    <property type="protein sequence ID" value="RIH81394.1"/>
    <property type="molecule type" value="Genomic_DNA"/>
</dbReference>
<accession>A0A399E9I7</accession>
<evidence type="ECO:0000259" key="3">
    <source>
        <dbReference type="Pfam" id="PF01055"/>
    </source>
</evidence>
<dbReference type="CDD" id="cd06593">
    <property type="entry name" value="GH31_xylosidase_YicI"/>
    <property type="match status" value="1"/>
</dbReference>
<dbReference type="Pfam" id="PF21365">
    <property type="entry name" value="Glyco_hydro_31_3rd"/>
    <property type="match status" value="1"/>
</dbReference>